<gene>
    <name evidence="1" type="ORF">DAT39_000380</name>
</gene>
<dbReference type="EMBL" id="QNUK01000001">
    <property type="protein sequence ID" value="KAF5910098.1"/>
    <property type="molecule type" value="Genomic_DNA"/>
</dbReference>
<reference evidence="1" key="1">
    <citation type="submission" date="2020-07" db="EMBL/GenBank/DDBJ databases">
        <title>Clarias magur genome sequencing, assembly and annotation.</title>
        <authorList>
            <person name="Kushwaha B."/>
            <person name="Kumar R."/>
            <person name="Das P."/>
            <person name="Joshi C.G."/>
            <person name="Kumar D."/>
            <person name="Nagpure N.S."/>
            <person name="Pandey M."/>
            <person name="Agarwal S."/>
            <person name="Srivastava S."/>
            <person name="Singh M."/>
            <person name="Sahoo L."/>
            <person name="Jayasankar P."/>
            <person name="Meher P.K."/>
            <person name="Koringa P.G."/>
            <person name="Iquebal M.A."/>
            <person name="Das S.P."/>
            <person name="Bit A."/>
            <person name="Patnaik S."/>
            <person name="Patel N."/>
            <person name="Shah T.M."/>
            <person name="Hinsu A."/>
            <person name="Jena J.K."/>
        </authorList>
    </citation>
    <scope>NUCLEOTIDE SEQUENCE</scope>
    <source>
        <strain evidence="1">CIFAMagur01</strain>
        <tissue evidence="1">Testis</tissue>
    </source>
</reference>
<protein>
    <submittedName>
        <fullName evidence="1">Uncharacterized protein</fullName>
    </submittedName>
</protein>
<dbReference type="Proteomes" id="UP000727407">
    <property type="component" value="Unassembled WGS sequence"/>
</dbReference>
<organism evidence="1 2">
    <name type="scientific">Clarias magur</name>
    <name type="common">Asian catfish</name>
    <name type="synonym">Macropteronotus magur</name>
    <dbReference type="NCBI Taxonomy" id="1594786"/>
    <lineage>
        <taxon>Eukaryota</taxon>
        <taxon>Metazoa</taxon>
        <taxon>Chordata</taxon>
        <taxon>Craniata</taxon>
        <taxon>Vertebrata</taxon>
        <taxon>Euteleostomi</taxon>
        <taxon>Actinopterygii</taxon>
        <taxon>Neopterygii</taxon>
        <taxon>Teleostei</taxon>
        <taxon>Ostariophysi</taxon>
        <taxon>Siluriformes</taxon>
        <taxon>Clariidae</taxon>
        <taxon>Clarias</taxon>
    </lineage>
</organism>
<accession>A0A8J4XHB9</accession>
<evidence type="ECO:0000313" key="1">
    <source>
        <dbReference type="EMBL" id="KAF5910098.1"/>
    </source>
</evidence>
<keyword evidence="2" id="KW-1185">Reference proteome</keyword>
<name>A0A8J4XHB9_CLAMG</name>
<evidence type="ECO:0000313" key="2">
    <source>
        <dbReference type="Proteomes" id="UP000727407"/>
    </source>
</evidence>
<sequence>TVSAAFVHEPAAVWVDTEEKSCPGIEIAMGDVAQEAQEVQEGQVFQPGLAAPTGLAEG</sequence>
<comment type="caution">
    <text evidence="1">The sequence shown here is derived from an EMBL/GenBank/DDBJ whole genome shotgun (WGS) entry which is preliminary data.</text>
</comment>
<dbReference type="AlphaFoldDB" id="A0A8J4XHB9"/>
<proteinExistence type="predicted"/>
<feature type="non-terminal residue" evidence="1">
    <location>
        <position position="58"/>
    </location>
</feature>